<dbReference type="STRING" id="526218.Sterm_1378"/>
<keyword evidence="2" id="KW-0378">Hydrolase</keyword>
<dbReference type="GO" id="GO:0004556">
    <property type="term" value="F:alpha-amylase activity"/>
    <property type="evidence" value="ECO:0007669"/>
    <property type="project" value="TreeGrafter"/>
</dbReference>
<dbReference type="eggNOG" id="COG0366">
    <property type="taxonomic scope" value="Bacteria"/>
</dbReference>
<dbReference type="Gene3D" id="2.60.40.1180">
    <property type="entry name" value="Golgi alpha-mannosidase II"/>
    <property type="match status" value="1"/>
</dbReference>
<sequence length="553" mass="65026">MTDYKKMSVYQIYPKSFQDSNGDGIGDINGIISRLPYIAELGVEYIWLTPIYISPGNDNGYDIADYYNIDPVYGTTDDFKNLLHETHKRGLKVMMDIVVNHTSTEHIWFKESSKSEDNPYRNFYIWKKNEGKLPNNWVSKFGGPVWTLDERTDSYYLHLYDVTQADLNWEYEPMRQEIYKMMRHWLDLGIDGFRLDVINLLSKDQNFPYDTLNTFTDDGRKYYTDGPKIHDYLKEMNKEVFSRYNNVITVGEMSSTSLEACIEYTKPESKELSMIFSFHHLKTDYKNKDKWELQKPDIMELKEYFTKWQNGMEKESGWSALFWCNHDQPRIVSRMGNETEYRYESAAMLATLLHMMQGTPYIYQGEEIGMLNAHFDKITDYEDVESLNAYKNMINAGKSEEEALKILRERSRDNSRTPVQWDNTENSGFSTGKPWIKMGKMADRINVEEDLKNEKSVFSYYKKLINMRKEYDIIRDGNFTILDADSEDTFIYTRETEREVLYVICNLTDKTLEIDKKITDSAAGGKCLITNTDIPCEKGMLKPYETSVWLLKK</sequence>
<dbReference type="RefSeq" id="WP_012860838.1">
    <property type="nucleotide sequence ID" value="NC_013517.1"/>
</dbReference>
<evidence type="ECO:0000313" key="6">
    <source>
        <dbReference type="Proteomes" id="UP000000845"/>
    </source>
</evidence>
<dbReference type="InterPro" id="IPR013780">
    <property type="entry name" value="Glyco_hydro_b"/>
</dbReference>
<dbReference type="InterPro" id="IPR045857">
    <property type="entry name" value="O16G_dom_2"/>
</dbReference>
<dbReference type="FunFam" id="3.90.400.10:FF:000002">
    <property type="entry name" value="Sucrose isomerase"/>
    <property type="match status" value="1"/>
</dbReference>
<feature type="domain" description="Glycosyl hydrolase family 13 catalytic" evidence="4">
    <location>
        <begin position="11"/>
        <end position="416"/>
    </location>
</feature>
<evidence type="ECO:0000313" key="5">
    <source>
        <dbReference type="EMBL" id="ACZ08242.1"/>
    </source>
</evidence>
<evidence type="ECO:0000256" key="2">
    <source>
        <dbReference type="ARBA" id="ARBA00022801"/>
    </source>
</evidence>
<dbReference type="SUPFAM" id="SSF51011">
    <property type="entry name" value="Glycosyl hydrolase domain"/>
    <property type="match status" value="1"/>
</dbReference>
<protein>
    <submittedName>
        <fullName evidence="5">Alpha amylase catalytic region</fullName>
    </submittedName>
</protein>
<dbReference type="Proteomes" id="UP000000845">
    <property type="component" value="Chromosome"/>
</dbReference>
<dbReference type="Gene3D" id="3.90.400.10">
    <property type="entry name" value="Oligo-1,6-glucosidase, Domain 2"/>
    <property type="match status" value="1"/>
</dbReference>
<dbReference type="PANTHER" id="PTHR10357">
    <property type="entry name" value="ALPHA-AMYLASE FAMILY MEMBER"/>
    <property type="match status" value="1"/>
</dbReference>
<dbReference type="HOGENOM" id="CLU_006462_1_1_0"/>
<proteinExistence type="inferred from homology"/>
<dbReference type="SMART" id="SM00642">
    <property type="entry name" value="Aamy"/>
    <property type="match status" value="1"/>
</dbReference>
<dbReference type="Gene3D" id="3.20.20.80">
    <property type="entry name" value="Glycosidases"/>
    <property type="match status" value="1"/>
</dbReference>
<reference evidence="6" key="1">
    <citation type="submission" date="2009-09" db="EMBL/GenBank/DDBJ databases">
        <title>The complete chromosome of Sebaldella termitidis ATCC 33386.</title>
        <authorList>
            <consortium name="US DOE Joint Genome Institute (JGI-PGF)"/>
            <person name="Lucas S."/>
            <person name="Copeland A."/>
            <person name="Lapidus A."/>
            <person name="Glavina del Rio T."/>
            <person name="Dalin E."/>
            <person name="Tice H."/>
            <person name="Bruce D."/>
            <person name="Goodwin L."/>
            <person name="Pitluck S."/>
            <person name="Kyrpides N."/>
            <person name="Mavromatis K."/>
            <person name="Ivanova N."/>
            <person name="Mikhailova N."/>
            <person name="Sims D."/>
            <person name="Meincke L."/>
            <person name="Brettin T."/>
            <person name="Detter J.C."/>
            <person name="Han C."/>
            <person name="Larimer F."/>
            <person name="Land M."/>
            <person name="Hauser L."/>
            <person name="Markowitz V."/>
            <person name="Cheng J.F."/>
            <person name="Hugenholtz P."/>
            <person name="Woyke T."/>
            <person name="Wu D."/>
            <person name="Eisen J.A."/>
        </authorList>
    </citation>
    <scope>NUCLEOTIDE SEQUENCE [LARGE SCALE GENOMIC DNA]</scope>
    <source>
        <strain evidence="6">ATCC 33386 / NCTC 11300</strain>
    </source>
</reference>
<comment type="similarity">
    <text evidence="1">Belongs to the glycosyl hydrolase 13 family.</text>
</comment>
<name>D1AHK8_SEBTE</name>
<dbReference type="InterPro" id="IPR006047">
    <property type="entry name" value="GH13_cat_dom"/>
</dbReference>
<dbReference type="AlphaFoldDB" id="D1AHK8"/>
<keyword evidence="3" id="KW-0326">Glycosidase</keyword>
<gene>
    <name evidence="5" type="ordered locus">Sterm_1378</name>
</gene>
<dbReference type="NCBIfam" id="NF008183">
    <property type="entry name" value="PRK10933.1"/>
    <property type="match status" value="1"/>
</dbReference>
<organism evidence="5 6">
    <name type="scientific">Sebaldella termitidis (strain ATCC 33386 / NCTC 11300)</name>
    <dbReference type="NCBI Taxonomy" id="526218"/>
    <lineage>
        <taxon>Bacteria</taxon>
        <taxon>Fusobacteriati</taxon>
        <taxon>Fusobacteriota</taxon>
        <taxon>Fusobacteriia</taxon>
        <taxon>Fusobacteriales</taxon>
        <taxon>Leptotrichiaceae</taxon>
        <taxon>Sebaldella</taxon>
    </lineage>
</organism>
<dbReference type="PANTHER" id="PTHR10357:SF217">
    <property type="entry name" value="TREHALOSE-6-PHOSPHATE HYDROLASE"/>
    <property type="match status" value="1"/>
</dbReference>
<keyword evidence="6" id="KW-1185">Reference proteome</keyword>
<dbReference type="InterPro" id="IPR017853">
    <property type="entry name" value="GH"/>
</dbReference>
<dbReference type="CDD" id="cd11333">
    <property type="entry name" value="AmyAc_SI_OligoGlu_DGase"/>
    <property type="match status" value="1"/>
</dbReference>
<dbReference type="FunFam" id="3.20.20.80:FF:000014">
    <property type="entry name" value="Alpha,alpha-phosphotrehalase"/>
    <property type="match status" value="1"/>
</dbReference>
<dbReference type="SUPFAM" id="SSF51445">
    <property type="entry name" value="(Trans)glycosidases"/>
    <property type="match status" value="1"/>
</dbReference>
<reference evidence="5 6" key="2">
    <citation type="journal article" date="2010" name="Stand. Genomic Sci.">
        <title>Complete genome sequence of Sebaldella termitidis type strain (NCTC 11300).</title>
        <authorList>
            <person name="Harmon-Smith M."/>
            <person name="Celia L."/>
            <person name="Chertkov O."/>
            <person name="Lapidus A."/>
            <person name="Copeland A."/>
            <person name="Glavina Del Rio T."/>
            <person name="Nolan M."/>
            <person name="Lucas S."/>
            <person name="Tice H."/>
            <person name="Cheng J.F."/>
            <person name="Han C."/>
            <person name="Detter J.C."/>
            <person name="Bruce D."/>
            <person name="Goodwin L."/>
            <person name="Pitluck S."/>
            <person name="Pati A."/>
            <person name="Liolios K."/>
            <person name="Ivanova N."/>
            <person name="Mavromatis K."/>
            <person name="Mikhailova N."/>
            <person name="Chen A."/>
            <person name="Palaniappan K."/>
            <person name="Land M."/>
            <person name="Hauser L."/>
            <person name="Chang Y.J."/>
            <person name="Jeffries C.D."/>
            <person name="Brettin T."/>
            <person name="Goker M."/>
            <person name="Beck B."/>
            <person name="Bristow J."/>
            <person name="Eisen J.A."/>
            <person name="Markowitz V."/>
            <person name="Hugenholtz P."/>
            <person name="Kyrpides N.C."/>
            <person name="Klenk H.P."/>
            <person name="Chen F."/>
        </authorList>
    </citation>
    <scope>NUCLEOTIDE SEQUENCE [LARGE SCALE GENOMIC DNA]</scope>
    <source>
        <strain evidence="6">ATCC 33386 / NCTC 11300</strain>
    </source>
</reference>
<evidence type="ECO:0000256" key="3">
    <source>
        <dbReference type="ARBA" id="ARBA00023295"/>
    </source>
</evidence>
<dbReference type="KEGG" id="str:Sterm_1378"/>
<dbReference type="GO" id="GO:0009313">
    <property type="term" value="P:oligosaccharide catabolic process"/>
    <property type="evidence" value="ECO:0007669"/>
    <property type="project" value="TreeGrafter"/>
</dbReference>
<dbReference type="CAZy" id="GH13">
    <property type="family name" value="Glycoside Hydrolase Family 13"/>
</dbReference>
<accession>D1AHK8</accession>
<evidence type="ECO:0000256" key="1">
    <source>
        <dbReference type="ARBA" id="ARBA00008061"/>
    </source>
</evidence>
<dbReference type="Pfam" id="PF00128">
    <property type="entry name" value="Alpha-amylase"/>
    <property type="match status" value="1"/>
</dbReference>
<dbReference type="EMBL" id="CP001739">
    <property type="protein sequence ID" value="ACZ08242.1"/>
    <property type="molecule type" value="Genomic_DNA"/>
</dbReference>
<evidence type="ECO:0000259" key="4">
    <source>
        <dbReference type="SMART" id="SM00642"/>
    </source>
</evidence>